<dbReference type="AlphaFoldDB" id="A0A8T4GFW3"/>
<keyword evidence="1" id="KW-0812">Transmembrane</keyword>
<dbReference type="OrthoDB" id="330759at2157"/>
<name>A0A8T4GFW3_9EURY</name>
<feature type="transmembrane region" description="Helical" evidence="1">
    <location>
        <begin position="12"/>
        <end position="33"/>
    </location>
</feature>
<gene>
    <name evidence="2" type="ORF">J2751_001349</name>
</gene>
<feature type="transmembrane region" description="Helical" evidence="1">
    <location>
        <begin position="98"/>
        <end position="118"/>
    </location>
</feature>
<evidence type="ECO:0000256" key="1">
    <source>
        <dbReference type="SAM" id="Phobius"/>
    </source>
</evidence>
<protein>
    <submittedName>
        <fullName evidence="2">Uncharacterized protein</fullName>
    </submittedName>
</protein>
<comment type="caution">
    <text evidence="2">The sequence shown here is derived from an EMBL/GenBank/DDBJ whole genome shotgun (WGS) entry which is preliminary data.</text>
</comment>
<accession>A0A8T4GFW3</accession>
<reference evidence="2" key="1">
    <citation type="submission" date="2021-03" db="EMBL/GenBank/DDBJ databases">
        <title>Genomic Encyclopedia of Type Strains, Phase IV (KMG-IV): sequencing the most valuable type-strain genomes for metagenomic binning, comparative biology and taxonomic classification.</title>
        <authorList>
            <person name="Goeker M."/>
        </authorList>
    </citation>
    <scope>NUCLEOTIDE SEQUENCE</scope>
    <source>
        <strain evidence="2">DSM 23564</strain>
    </source>
</reference>
<keyword evidence="1" id="KW-0472">Membrane</keyword>
<keyword evidence="1" id="KW-1133">Transmembrane helix</keyword>
<evidence type="ECO:0000313" key="2">
    <source>
        <dbReference type="EMBL" id="MBP1922341.1"/>
    </source>
</evidence>
<feature type="transmembrane region" description="Helical" evidence="1">
    <location>
        <begin position="67"/>
        <end position="86"/>
    </location>
</feature>
<dbReference type="InterPro" id="IPR055898">
    <property type="entry name" value="DUF7475"/>
</dbReference>
<dbReference type="Proteomes" id="UP000823588">
    <property type="component" value="Unassembled WGS sequence"/>
</dbReference>
<dbReference type="EMBL" id="JAGGKQ010000007">
    <property type="protein sequence ID" value="MBP1922341.1"/>
    <property type="molecule type" value="Genomic_DNA"/>
</dbReference>
<evidence type="ECO:0000313" key="3">
    <source>
        <dbReference type="Proteomes" id="UP000823588"/>
    </source>
</evidence>
<dbReference type="Pfam" id="PF24287">
    <property type="entry name" value="DUF7475"/>
    <property type="match status" value="1"/>
</dbReference>
<proteinExistence type="predicted"/>
<keyword evidence="3" id="KW-1185">Reference proteome</keyword>
<dbReference type="RefSeq" id="WP_209484385.1">
    <property type="nucleotide sequence ID" value="NZ_JAGGKQ010000007.1"/>
</dbReference>
<sequence length="121" mass="12764">MSITGRIRADELTPLHWLGVTMAVVSAVVHLVLAVTIPGVLGLSFAGATAGFAVGIVAVLMDIRRRLTYLLGIPFTAGQIVLWYQLNGQPGLADLGAIDVVDKVAQTVLVVVLIALYARET</sequence>
<organism evidence="2 3">
    <name type="scientific">Halorubrum alkaliphilum</name>
    <dbReference type="NCBI Taxonomy" id="261290"/>
    <lineage>
        <taxon>Archaea</taxon>
        <taxon>Methanobacteriati</taxon>
        <taxon>Methanobacteriota</taxon>
        <taxon>Stenosarchaea group</taxon>
        <taxon>Halobacteria</taxon>
        <taxon>Halobacteriales</taxon>
        <taxon>Haloferacaceae</taxon>
        <taxon>Halorubrum</taxon>
    </lineage>
</organism>
<feature type="transmembrane region" description="Helical" evidence="1">
    <location>
        <begin position="39"/>
        <end position="60"/>
    </location>
</feature>